<dbReference type="GO" id="GO:0022857">
    <property type="term" value="F:transmembrane transporter activity"/>
    <property type="evidence" value="ECO:0007669"/>
    <property type="project" value="InterPro"/>
</dbReference>
<evidence type="ECO:0000256" key="2">
    <source>
        <dbReference type="ARBA" id="ARBA00009477"/>
    </source>
</evidence>
<dbReference type="EMBL" id="UPPP01000105">
    <property type="protein sequence ID" value="VBB08934.1"/>
    <property type="molecule type" value="Genomic_DNA"/>
</dbReference>
<dbReference type="Pfam" id="PF25917">
    <property type="entry name" value="BSH_RND"/>
    <property type="match status" value="1"/>
</dbReference>
<dbReference type="FunFam" id="2.40.420.20:FF:000001">
    <property type="entry name" value="Efflux RND transporter periplasmic adaptor subunit"/>
    <property type="match status" value="1"/>
</dbReference>
<dbReference type="GO" id="GO:0030313">
    <property type="term" value="C:cell envelope"/>
    <property type="evidence" value="ECO:0007669"/>
    <property type="project" value="UniProtKB-SubCell"/>
</dbReference>
<evidence type="ECO:0000259" key="7">
    <source>
        <dbReference type="Pfam" id="PF25967"/>
    </source>
</evidence>
<dbReference type="RefSeq" id="WP_122629769.1">
    <property type="nucleotide sequence ID" value="NZ_UPPP01000105.1"/>
</dbReference>
<sequence>MNIKHSKKLYWGILILAVLAGSAAVYKGLAPKMQTGPLPQAVDVKAMQVVKQDTAQSYKFVGEVQSKNEVAIISKVAGNIVAKMVKGGDIVYKGQPLFRIDDKQYKSAILSARASLNQAEATLNNVRKDVDRYQQLAAIQGVSQQTLDAEMAQEEEDAASVETYRANLQQAEENEADTLICSPVDGRMDVNDLSIGAYAAAGSTTLATVSSLDPIWVQFSMSENEYLDLLQQGNGALPASFRDNLKLTLSNGAAYPLQGHIEQIDKGISDTTGTITLKASFDNPQKMLLPGMFAQITAQGPMLKDALLVPQKAVKQILDDTFVTVVTAENKAESRPVKLGDKIGTAWVVVTAGLNAGDRVVVEGIDKAKQGTVLNVTIINPDDLQTPAKQ</sequence>
<dbReference type="Pfam" id="PF25944">
    <property type="entry name" value="Beta-barrel_RND"/>
    <property type="match status" value="1"/>
</dbReference>
<dbReference type="GO" id="GO:0046677">
    <property type="term" value="P:response to antibiotic"/>
    <property type="evidence" value="ECO:0007669"/>
    <property type="project" value="TreeGrafter"/>
</dbReference>
<dbReference type="GO" id="GO:0005886">
    <property type="term" value="C:plasma membrane"/>
    <property type="evidence" value="ECO:0007669"/>
    <property type="project" value="TreeGrafter"/>
</dbReference>
<dbReference type="NCBIfam" id="TIGR01730">
    <property type="entry name" value="RND_mfp"/>
    <property type="match status" value="1"/>
</dbReference>
<dbReference type="Gene3D" id="2.40.50.100">
    <property type="match status" value="1"/>
</dbReference>
<dbReference type="InterPro" id="IPR006143">
    <property type="entry name" value="RND_pump_MFP"/>
</dbReference>
<protein>
    <submittedName>
        <fullName evidence="8">Rnd efflux pump membrane fusion protein barrel-sandwich domain</fullName>
    </submittedName>
</protein>
<dbReference type="Gene3D" id="1.10.287.470">
    <property type="entry name" value="Helix hairpin bin"/>
    <property type="match status" value="1"/>
</dbReference>
<evidence type="ECO:0000256" key="1">
    <source>
        <dbReference type="ARBA" id="ARBA00004196"/>
    </source>
</evidence>
<comment type="similarity">
    <text evidence="2">Belongs to the membrane fusion protein (MFP) (TC 8.A.1) family.</text>
</comment>
<feature type="domain" description="Multidrug resistance protein MdtA-like barrel-sandwich hybrid" evidence="5">
    <location>
        <begin position="68"/>
        <end position="209"/>
    </location>
</feature>
<gene>
    <name evidence="8" type="ORF">LUCI_4220</name>
</gene>
<dbReference type="AlphaFoldDB" id="A0A498RBQ6"/>
<dbReference type="OrthoDB" id="9801814at2"/>
<evidence type="ECO:0000259" key="5">
    <source>
        <dbReference type="Pfam" id="PF25917"/>
    </source>
</evidence>
<keyword evidence="3" id="KW-0175">Coiled coil</keyword>
<evidence type="ECO:0000313" key="8">
    <source>
        <dbReference type="EMBL" id="VBB08934.1"/>
    </source>
</evidence>
<accession>A0A498RBQ6</accession>
<dbReference type="InterPro" id="IPR058626">
    <property type="entry name" value="MdtA-like_b-barrel"/>
</dbReference>
<dbReference type="InterPro" id="IPR058624">
    <property type="entry name" value="MdtA-like_HH"/>
</dbReference>
<evidence type="ECO:0000256" key="3">
    <source>
        <dbReference type="SAM" id="Coils"/>
    </source>
</evidence>
<dbReference type="PANTHER" id="PTHR30158">
    <property type="entry name" value="ACRA/E-RELATED COMPONENT OF DRUG EFFLUX TRANSPORTER"/>
    <property type="match status" value="1"/>
</dbReference>
<dbReference type="Pfam" id="PF25967">
    <property type="entry name" value="RND-MFP_C"/>
    <property type="match status" value="1"/>
</dbReference>
<evidence type="ECO:0000259" key="6">
    <source>
        <dbReference type="Pfam" id="PF25944"/>
    </source>
</evidence>
<dbReference type="Gene3D" id="2.40.30.170">
    <property type="match status" value="1"/>
</dbReference>
<evidence type="ECO:0000259" key="4">
    <source>
        <dbReference type="Pfam" id="PF25876"/>
    </source>
</evidence>
<feature type="domain" description="Multidrug resistance protein MdtA-like C-terminal permuted SH3" evidence="7">
    <location>
        <begin position="305"/>
        <end position="367"/>
    </location>
</feature>
<comment type="subcellular location">
    <subcellularLocation>
        <location evidence="1">Cell envelope</location>
    </subcellularLocation>
</comment>
<dbReference type="InterPro" id="IPR058625">
    <property type="entry name" value="MdtA-like_BSH"/>
</dbReference>
<name>A0A498RBQ6_9FIRM</name>
<reference evidence="8 9" key="1">
    <citation type="submission" date="2018-06" db="EMBL/GenBank/DDBJ databases">
        <authorList>
            <person name="Strepis N."/>
        </authorList>
    </citation>
    <scope>NUCLEOTIDE SEQUENCE [LARGE SCALE GENOMIC DNA]</scope>
    <source>
        <strain evidence="8">LUCI</strain>
    </source>
</reference>
<feature type="coiled-coil region" evidence="3">
    <location>
        <begin position="109"/>
        <end position="174"/>
    </location>
</feature>
<keyword evidence="9" id="KW-1185">Reference proteome</keyword>
<dbReference type="Gene3D" id="2.40.420.20">
    <property type="match status" value="1"/>
</dbReference>
<dbReference type="InterPro" id="IPR058627">
    <property type="entry name" value="MdtA-like_C"/>
</dbReference>
<proteinExistence type="inferred from homology"/>
<dbReference type="Proteomes" id="UP000277811">
    <property type="component" value="Unassembled WGS sequence"/>
</dbReference>
<dbReference type="SUPFAM" id="SSF111369">
    <property type="entry name" value="HlyD-like secretion proteins"/>
    <property type="match status" value="1"/>
</dbReference>
<evidence type="ECO:0000313" key="9">
    <source>
        <dbReference type="Proteomes" id="UP000277811"/>
    </source>
</evidence>
<feature type="domain" description="Multidrug resistance protein MdtA-like beta-barrel" evidence="6">
    <location>
        <begin position="214"/>
        <end position="297"/>
    </location>
</feature>
<dbReference type="Pfam" id="PF25876">
    <property type="entry name" value="HH_MFP_RND"/>
    <property type="match status" value="1"/>
</dbReference>
<organism evidence="8 9">
    <name type="scientific">Lucifera butyrica</name>
    <dbReference type="NCBI Taxonomy" id="1351585"/>
    <lineage>
        <taxon>Bacteria</taxon>
        <taxon>Bacillati</taxon>
        <taxon>Bacillota</taxon>
        <taxon>Negativicutes</taxon>
        <taxon>Veillonellales</taxon>
        <taxon>Veillonellaceae</taxon>
        <taxon>Lucifera</taxon>
    </lineage>
</organism>
<feature type="domain" description="Multidrug resistance protein MdtA-like alpha-helical hairpin" evidence="4">
    <location>
        <begin position="110"/>
        <end position="172"/>
    </location>
</feature>